<evidence type="ECO:0000256" key="10">
    <source>
        <dbReference type="SAM" id="MobiDB-lite"/>
    </source>
</evidence>
<dbReference type="FunFam" id="2.130.10.30:FF:000011">
    <property type="entry name" value="inhibitor of Bruton tyrosine kinase isoform X2"/>
    <property type="match status" value="1"/>
</dbReference>
<dbReference type="GO" id="GO:0030292">
    <property type="term" value="F:protein tyrosine kinase inhibitor activity"/>
    <property type="evidence" value="ECO:0007669"/>
    <property type="project" value="TreeGrafter"/>
</dbReference>
<comment type="subcellular location">
    <subcellularLocation>
        <location evidence="2">Cytoplasm</location>
    </subcellularLocation>
    <subcellularLocation>
        <location evidence="1">Membrane</location>
        <topology evidence="1">Peripheral membrane protein</topology>
    </subcellularLocation>
</comment>
<keyword evidence="5 8" id="KW-0040">ANK repeat</keyword>
<proteinExistence type="predicted"/>
<dbReference type="CDD" id="cd18301">
    <property type="entry name" value="BTB1_POZ_IBtk"/>
    <property type="match status" value="1"/>
</dbReference>
<evidence type="ECO:0000256" key="8">
    <source>
        <dbReference type="PROSITE-ProRule" id="PRU00023"/>
    </source>
</evidence>
<dbReference type="GO" id="GO:0016301">
    <property type="term" value="F:kinase activity"/>
    <property type="evidence" value="ECO:0007669"/>
    <property type="project" value="UniProtKB-KW"/>
</dbReference>
<feature type="compositionally biased region" description="Basic and acidic residues" evidence="10">
    <location>
        <begin position="1051"/>
        <end position="1064"/>
    </location>
</feature>
<evidence type="ECO:0000256" key="4">
    <source>
        <dbReference type="ARBA" id="ARBA00022737"/>
    </source>
</evidence>
<sequence>MSSLAPDCTSKCRSLQHALDVISVVTRGSEGQIKAFLSSYCYNAATIKDAFGRNVIHLAASCGKKGVLDWLAETKGVDLLAKDKESGWTALHRGVFYGYIDCVLSLLKHGVSLYVQDKEGLSALDLVMKDRPIHVVFKKTDPTEVYTWGNNVNFTLGHGGQQSKHHPELVDLFPRNGVYIKQVVLCEFHSVFLSHKGQIYTCGHGQGGRLGHGDEQTCLVPRLVEGLASHQCSQIAAAKDHTVVLTEDGYVYTFGLNTFHQLGILPPPPNCSVPRQVQAKNLKGRMVIGVAAGRFHTVLWTKEAVYTMGLNGGQLGYLLDPNGEKCVTVPRQVSALHHKDISLSLVSASDGATVCVTGRGDIYLLADYQCKKMASKQPNLKKVLVNGGYLEYKVDTQNLKENEGQKICILALDEAGRVFCWKSSNNSMKQCHWVYGRQVFMSDVALNGNELMFVTQDGEAFTGKWLEEGKKISEKKAELVSSLQNSSCDVSYEHDTNSVYERIQLKKLTFVHRAVSIATDPNGCNFAVLQSDPKTSLYEIPSVSLSRFGEDFGKLLDETDEMDSIHDVTFQIGARTFPVHKYILAVRSGFFKSLFVSGGNHLDTPDIYRKDEDAVGCDLYVIDKVHPDLFAYLLQFMYTGTCDLLTHGYKPKILHKGKLEEYQDTLISNLSKMSFDENVDGKSAFEIYRNNQMQVINEKQKSKSKKGKGCEEANVVTMLQSAAKKFGLSNLSGRLDGVRLENGKINVVNKKNGNKPKLNQKEWSYLCDVTLKSLDGKEFPCHKCVLCARLDYFHSMLSSSWIEASCCSALEMPIHSDILQVVVNYLYTDEALEIKDSQNVEFICNVLVVADQLLISRLKEICEVAIAEKLTLKNAAELLEFSAMYHAEQLKLSCLQFIGLNMAALLEARTLDVLSDEVVKELSVYYRKMIPAMIRRVITPYSDGPDISSFEPEDGENFVILREEMNTEQNSQEALFKRAKTKAKKKPRKRSDSSGGYNLSDIIQSPASTGSVKLDETNSVESLPELLTSDSEGSYAGMGSPRDLQSPDFTKGFHPERTEMKDKACNQGVKPSQPNKEMKTYKGSPTLTQSLPQSIPSAKRSPALTQSVPQSIPRTFYFSFSPASPPAMDLRTIMEIEESMQKCGTMPKANSGKMVSHGIKLSQKQRKMIALAAKDNGSVISSTEPTALITTPPPPTKVARLGNAWSSSLHSALPKSFRDLVMEEEKCMSVNNSPGTGMKRAGYKGTQDPSAQNNVRCTTRSSPGMEDHVLDSPQPESHNPWLASSPTTSPVIPPVMFSAIIEEELQQEAALIRSREKPLALIQIEECAIQDLLVHYEAFDNPDEYVTVERAPQGPIAPPMWNKH</sequence>
<evidence type="ECO:0000313" key="13">
    <source>
        <dbReference type="Proteomes" id="UP000549499"/>
    </source>
</evidence>
<feature type="repeat" description="RCC1" evidence="9">
    <location>
        <begin position="197"/>
        <end position="248"/>
    </location>
</feature>
<feature type="compositionally biased region" description="Polar residues" evidence="10">
    <location>
        <begin position="1083"/>
        <end position="1096"/>
    </location>
</feature>
<evidence type="ECO:0000259" key="11">
    <source>
        <dbReference type="PROSITE" id="PS50097"/>
    </source>
</evidence>
<accession>A0A7K5HM47</accession>
<dbReference type="InterPro" id="IPR000210">
    <property type="entry name" value="BTB/POZ_dom"/>
</dbReference>
<dbReference type="Pfam" id="PF00415">
    <property type="entry name" value="RCC1"/>
    <property type="match status" value="3"/>
</dbReference>
<dbReference type="PROSITE" id="PS50012">
    <property type="entry name" value="RCC1_3"/>
    <property type="match status" value="3"/>
</dbReference>
<dbReference type="Pfam" id="PF12796">
    <property type="entry name" value="Ank_2"/>
    <property type="match status" value="1"/>
</dbReference>
<dbReference type="Gene3D" id="3.30.710.10">
    <property type="entry name" value="Potassium Channel Kv1.1, Chain A"/>
    <property type="match status" value="2"/>
</dbReference>
<dbReference type="InterPro" id="IPR009091">
    <property type="entry name" value="RCC1/BLIP-II"/>
</dbReference>
<name>A0A7K5HM47_CROSL</name>
<dbReference type="PROSITE" id="PS50088">
    <property type="entry name" value="ANK_REPEAT"/>
    <property type="match status" value="1"/>
</dbReference>
<dbReference type="EMBL" id="VYZB01000143">
    <property type="protein sequence ID" value="NWS70072.1"/>
    <property type="molecule type" value="Genomic_DNA"/>
</dbReference>
<dbReference type="SUPFAM" id="SSF50985">
    <property type="entry name" value="RCC1/BLIP-II"/>
    <property type="match status" value="1"/>
</dbReference>
<dbReference type="PRINTS" id="PR00633">
    <property type="entry name" value="RCCNDNSATION"/>
</dbReference>
<dbReference type="CDD" id="cd18500">
    <property type="entry name" value="BACK_IBtk"/>
    <property type="match status" value="1"/>
</dbReference>
<dbReference type="GO" id="GO:0005737">
    <property type="term" value="C:cytoplasm"/>
    <property type="evidence" value="ECO:0007669"/>
    <property type="project" value="UniProtKB-SubCell"/>
</dbReference>
<keyword evidence="3" id="KW-0963">Cytoplasm</keyword>
<gene>
    <name evidence="12" type="primary">Ibtk</name>
    <name evidence="12" type="ORF">CROSUL_R02257</name>
</gene>
<reference evidence="12 13" key="1">
    <citation type="submission" date="2019-09" db="EMBL/GenBank/DDBJ databases">
        <title>Bird 10,000 Genomes (B10K) Project - Family phase.</title>
        <authorList>
            <person name="Zhang G."/>
        </authorList>
    </citation>
    <scope>NUCLEOTIDE SEQUENCE [LARGE SCALE GENOMIC DNA]</scope>
    <source>
        <strain evidence="12">B10K-DU-003-44</strain>
        <tissue evidence="12">Muscle</tissue>
    </source>
</reference>
<dbReference type="PROSITE" id="PS50097">
    <property type="entry name" value="BTB"/>
    <property type="match status" value="2"/>
</dbReference>
<dbReference type="GO" id="GO:0016020">
    <property type="term" value="C:membrane"/>
    <property type="evidence" value="ECO:0007669"/>
    <property type="project" value="UniProtKB-SubCell"/>
</dbReference>
<evidence type="ECO:0000256" key="6">
    <source>
        <dbReference type="ARBA" id="ARBA00023136"/>
    </source>
</evidence>
<evidence type="ECO:0000256" key="3">
    <source>
        <dbReference type="ARBA" id="ARBA00022490"/>
    </source>
</evidence>
<dbReference type="InterPro" id="IPR036770">
    <property type="entry name" value="Ankyrin_rpt-contain_sf"/>
</dbReference>
<organism evidence="12 13">
    <name type="scientific">Crotophaga sulcirostris</name>
    <name type="common">Groove-billed ani</name>
    <dbReference type="NCBI Taxonomy" id="33598"/>
    <lineage>
        <taxon>Eukaryota</taxon>
        <taxon>Metazoa</taxon>
        <taxon>Chordata</taxon>
        <taxon>Craniata</taxon>
        <taxon>Vertebrata</taxon>
        <taxon>Euteleostomi</taxon>
        <taxon>Archelosauria</taxon>
        <taxon>Archosauria</taxon>
        <taxon>Dinosauria</taxon>
        <taxon>Saurischia</taxon>
        <taxon>Theropoda</taxon>
        <taxon>Coelurosauria</taxon>
        <taxon>Aves</taxon>
        <taxon>Neognathae</taxon>
        <taxon>Neoaves</taxon>
        <taxon>Otidimorphae</taxon>
        <taxon>Cuculiformes</taxon>
        <taxon>Crotophagidae</taxon>
        <taxon>Crotophaga</taxon>
    </lineage>
</organism>
<evidence type="ECO:0000256" key="9">
    <source>
        <dbReference type="PROSITE-ProRule" id="PRU00235"/>
    </source>
</evidence>
<dbReference type="FunFam" id="1.25.40.20:FF:000090">
    <property type="entry name" value="inhibitor of Bruton tyrosine kinase isoform X1"/>
    <property type="match status" value="1"/>
</dbReference>
<feature type="compositionally biased region" description="Polar residues" evidence="10">
    <location>
        <begin position="993"/>
        <end position="1021"/>
    </location>
</feature>
<dbReference type="Proteomes" id="UP000549499">
    <property type="component" value="Unassembled WGS sequence"/>
</dbReference>
<feature type="domain" description="BTB" evidence="11">
    <location>
        <begin position="767"/>
        <end position="830"/>
    </location>
</feature>
<evidence type="ECO:0000256" key="7">
    <source>
        <dbReference type="ARBA" id="ARBA00072410"/>
    </source>
</evidence>
<feature type="compositionally biased region" description="Basic residues" evidence="10">
    <location>
        <begin position="977"/>
        <end position="989"/>
    </location>
</feature>
<evidence type="ECO:0000256" key="2">
    <source>
        <dbReference type="ARBA" id="ARBA00004496"/>
    </source>
</evidence>
<evidence type="ECO:0000313" key="12">
    <source>
        <dbReference type="EMBL" id="NWS70072.1"/>
    </source>
</evidence>
<keyword evidence="13" id="KW-1185">Reference proteome</keyword>
<dbReference type="Pfam" id="PF00651">
    <property type="entry name" value="BTB"/>
    <property type="match status" value="2"/>
</dbReference>
<feature type="domain" description="BTB" evidence="11">
    <location>
        <begin position="566"/>
        <end position="646"/>
    </location>
</feature>
<dbReference type="Gene3D" id="2.130.10.30">
    <property type="entry name" value="Regulator of chromosome condensation 1/beta-lactamase-inhibitor protein II"/>
    <property type="match status" value="1"/>
</dbReference>
<dbReference type="Gene3D" id="1.25.40.20">
    <property type="entry name" value="Ankyrin repeat-containing domain"/>
    <property type="match status" value="1"/>
</dbReference>
<dbReference type="FunFam" id="3.30.710.10:FF:000105">
    <property type="entry name" value="inhibitor of Bruton tyrosine kinase isoform X1"/>
    <property type="match status" value="1"/>
</dbReference>
<dbReference type="PANTHER" id="PTHR22872">
    <property type="entry name" value="BTK-BINDING PROTEIN-RELATED"/>
    <property type="match status" value="1"/>
</dbReference>
<dbReference type="SMART" id="SM00225">
    <property type="entry name" value="BTB"/>
    <property type="match status" value="2"/>
</dbReference>
<comment type="caution">
    <text evidence="12">The sequence shown here is derived from an EMBL/GenBank/DDBJ whole genome shotgun (WGS) entry which is preliminary data.</text>
</comment>
<dbReference type="GO" id="GO:0005654">
    <property type="term" value="C:nucleoplasm"/>
    <property type="evidence" value="ECO:0007669"/>
    <property type="project" value="TreeGrafter"/>
</dbReference>
<evidence type="ECO:0000256" key="5">
    <source>
        <dbReference type="ARBA" id="ARBA00023043"/>
    </source>
</evidence>
<feature type="repeat" description="ANK" evidence="8">
    <location>
        <begin position="86"/>
        <end position="118"/>
    </location>
</feature>
<feature type="non-terminal residue" evidence="12">
    <location>
        <position position="1"/>
    </location>
</feature>
<keyword evidence="6" id="KW-0472">Membrane</keyword>
<dbReference type="OrthoDB" id="1893551at2759"/>
<feature type="region of interest" description="Disordered" evidence="10">
    <location>
        <begin position="969"/>
        <end position="1106"/>
    </location>
</feature>
<dbReference type="SUPFAM" id="SSF48403">
    <property type="entry name" value="Ankyrin repeat"/>
    <property type="match status" value="1"/>
</dbReference>
<dbReference type="InterPro" id="IPR051625">
    <property type="entry name" value="Signaling_Regulatory_Domain"/>
</dbReference>
<feature type="non-terminal residue" evidence="12">
    <location>
        <position position="1364"/>
    </location>
</feature>
<dbReference type="PANTHER" id="PTHR22872:SF2">
    <property type="entry name" value="INHIBITOR OF BRUTON TYROSINE KINASE"/>
    <property type="match status" value="1"/>
</dbReference>
<dbReference type="InterPro" id="IPR011333">
    <property type="entry name" value="SKP1/BTB/POZ_sf"/>
</dbReference>
<dbReference type="SUPFAM" id="SSF54695">
    <property type="entry name" value="POZ domain"/>
    <property type="match status" value="2"/>
</dbReference>
<dbReference type="InterPro" id="IPR002110">
    <property type="entry name" value="Ankyrin_rpt"/>
</dbReference>
<keyword evidence="12" id="KW-0418">Kinase</keyword>
<dbReference type="SMART" id="SM00248">
    <property type="entry name" value="ANK"/>
    <property type="match status" value="2"/>
</dbReference>
<dbReference type="CDD" id="cd18302">
    <property type="entry name" value="BTB2_POZ_IBtk"/>
    <property type="match status" value="1"/>
</dbReference>
<protein>
    <recommendedName>
        <fullName evidence="7">Inhibitor of Bruton tyrosine kinase</fullName>
    </recommendedName>
</protein>
<dbReference type="GO" id="GO:0019901">
    <property type="term" value="F:protein kinase binding"/>
    <property type="evidence" value="ECO:0007669"/>
    <property type="project" value="TreeGrafter"/>
</dbReference>
<keyword evidence="12" id="KW-0808">Transferase</keyword>
<keyword evidence="4" id="KW-0677">Repeat</keyword>
<feature type="repeat" description="RCC1" evidence="9">
    <location>
        <begin position="249"/>
        <end position="303"/>
    </location>
</feature>
<feature type="repeat" description="RCC1" evidence="9">
    <location>
        <begin position="143"/>
        <end position="196"/>
    </location>
</feature>
<evidence type="ECO:0000256" key="1">
    <source>
        <dbReference type="ARBA" id="ARBA00004170"/>
    </source>
</evidence>
<dbReference type="InterPro" id="IPR000408">
    <property type="entry name" value="Reg_chr_condens"/>
</dbReference>